<keyword evidence="4" id="KW-1185">Reference proteome</keyword>
<dbReference type="EMBL" id="JAVXUP010002449">
    <property type="protein sequence ID" value="KAK3003235.1"/>
    <property type="molecule type" value="Genomic_DNA"/>
</dbReference>
<dbReference type="PANTHER" id="PTHR14049:SF9">
    <property type="entry name" value="PROCOLLAGEN-PROLINE 3-DIOXYGENASE"/>
    <property type="match status" value="1"/>
</dbReference>
<dbReference type="GO" id="GO:0032963">
    <property type="term" value="P:collagen metabolic process"/>
    <property type="evidence" value="ECO:0007669"/>
    <property type="project" value="InterPro"/>
</dbReference>
<feature type="non-terminal residue" evidence="3">
    <location>
        <position position="429"/>
    </location>
</feature>
<dbReference type="Pfam" id="PF13640">
    <property type="entry name" value="2OG-FeII_Oxy_3"/>
    <property type="match status" value="1"/>
</dbReference>
<dbReference type="PROSITE" id="PS51471">
    <property type="entry name" value="FE2OG_OXY"/>
    <property type="match status" value="1"/>
</dbReference>
<dbReference type="InterPro" id="IPR005123">
    <property type="entry name" value="Oxoglu/Fe-dep_dioxygenase_dom"/>
</dbReference>
<keyword evidence="1" id="KW-0408">Iron</keyword>
<name>A0AA88V7D6_9ASTE</name>
<dbReference type="PANTHER" id="PTHR14049">
    <property type="entry name" value="LEPRECAN 1"/>
    <property type="match status" value="1"/>
</dbReference>
<dbReference type="GO" id="GO:0016491">
    <property type="term" value="F:oxidoreductase activity"/>
    <property type="evidence" value="ECO:0007669"/>
    <property type="project" value="UniProtKB-KW"/>
</dbReference>
<evidence type="ECO:0000313" key="3">
    <source>
        <dbReference type="EMBL" id="KAK3003235.1"/>
    </source>
</evidence>
<reference evidence="3" key="1">
    <citation type="submission" date="2022-12" db="EMBL/GenBank/DDBJ databases">
        <title>Draft genome assemblies for two species of Escallonia (Escalloniales).</title>
        <authorList>
            <person name="Chanderbali A."/>
            <person name="Dervinis C."/>
            <person name="Anghel I."/>
            <person name="Soltis D."/>
            <person name="Soltis P."/>
            <person name="Zapata F."/>
        </authorList>
    </citation>
    <scope>NUCLEOTIDE SEQUENCE</scope>
    <source>
        <strain evidence="3">UCBG64.0493</strain>
        <tissue evidence="3">Leaf</tissue>
    </source>
</reference>
<accession>A0AA88V7D6</accession>
<dbReference type="InterPro" id="IPR039575">
    <property type="entry name" value="P3H"/>
</dbReference>
<protein>
    <recommendedName>
        <fullName evidence="2">Fe2OG dioxygenase domain-containing protein</fullName>
    </recommendedName>
</protein>
<comment type="similarity">
    <text evidence="1">Belongs to the iron/ascorbate-dependent oxidoreductase family.</text>
</comment>
<proteinExistence type="inferred from homology"/>
<evidence type="ECO:0000259" key="2">
    <source>
        <dbReference type="PROSITE" id="PS51471"/>
    </source>
</evidence>
<sequence length="429" mass="48854">MVLNLFKYPVGEFDNLFQKSSLGKDRYGGHGPSTPITSQLSLSRSLQGPFSFTAELEFIHKSSSTVGYRPNFFSTTLSHLIATNSPHLIMPFVPIRERLKEKVEEFFGCDWIRGASIGWHSDDNRPYLKQREFAAVCYLNSYGADFSGGLFQFQDGEPTTIVPMAGDALVYTADSKNTHSVDEIADGERLTLTLWFSRDASHDEDAKLLSFLTQVQLNTSVNKCVPYLPSPAPNNMYWFPPDQALNYKSGFDLRCARLHVLGYDLYLDKSVLSAVDLSSSFLELLSEPLQLARGDDLYAKEFANIMHALQVVHFYYWKGPEVQAPEVERKIDNVVPIPHSQLKEIRDLENEFLKDRQLVETVFSHVRCYKSMPQSFDWISFSNAVAAWEAYTCKLQLELYTSLPNWKTHRSIFSDPSMVLEEGILWMGL</sequence>
<gene>
    <name evidence="3" type="ORF">RJ639_018950</name>
</gene>
<dbReference type="GO" id="GO:0046872">
    <property type="term" value="F:metal ion binding"/>
    <property type="evidence" value="ECO:0007669"/>
    <property type="project" value="UniProtKB-KW"/>
</dbReference>
<dbReference type="InterPro" id="IPR044862">
    <property type="entry name" value="Pro_4_hyd_alph_FE2OG_OXY"/>
</dbReference>
<feature type="domain" description="Fe2OG dioxygenase" evidence="2">
    <location>
        <begin position="91"/>
        <end position="198"/>
    </location>
</feature>
<dbReference type="Gene3D" id="2.60.120.620">
    <property type="entry name" value="q2cbj1_9rhob like domain"/>
    <property type="match status" value="1"/>
</dbReference>
<keyword evidence="1" id="KW-0479">Metal-binding</keyword>
<organism evidence="3 4">
    <name type="scientific">Escallonia herrerae</name>
    <dbReference type="NCBI Taxonomy" id="1293975"/>
    <lineage>
        <taxon>Eukaryota</taxon>
        <taxon>Viridiplantae</taxon>
        <taxon>Streptophyta</taxon>
        <taxon>Embryophyta</taxon>
        <taxon>Tracheophyta</taxon>
        <taxon>Spermatophyta</taxon>
        <taxon>Magnoliopsida</taxon>
        <taxon>eudicotyledons</taxon>
        <taxon>Gunneridae</taxon>
        <taxon>Pentapetalae</taxon>
        <taxon>asterids</taxon>
        <taxon>campanulids</taxon>
        <taxon>Escalloniales</taxon>
        <taxon>Escalloniaceae</taxon>
        <taxon>Escallonia</taxon>
    </lineage>
</organism>
<keyword evidence="1" id="KW-0560">Oxidoreductase</keyword>
<evidence type="ECO:0000256" key="1">
    <source>
        <dbReference type="RuleBase" id="RU003682"/>
    </source>
</evidence>
<dbReference type="AlphaFoldDB" id="A0AA88V7D6"/>
<comment type="caution">
    <text evidence="3">The sequence shown here is derived from an EMBL/GenBank/DDBJ whole genome shotgun (WGS) entry which is preliminary data.</text>
</comment>
<evidence type="ECO:0000313" key="4">
    <source>
        <dbReference type="Proteomes" id="UP001188597"/>
    </source>
</evidence>
<dbReference type="Proteomes" id="UP001188597">
    <property type="component" value="Unassembled WGS sequence"/>
</dbReference>